<dbReference type="EMBL" id="WIWJ01000084">
    <property type="protein sequence ID" value="MQT50032.1"/>
    <property type="molecule type" value="Genomic_DNA"/>
</dbReference>
<evidence type="ECO:0008006" key="5">
    <source>
        <dbReference type="Google" id="ProtNLM"/>
    </source>
</evidence>
<evidence type="ECO:0000313" key="2">
    <source>
        <dbReference type="EMBL" id="MQT92423.1"/>
    </source>
</evidence>
<name>A0A6A7YKD3_9PSED</name>
<dbReference type="EMBL" id="WIWI01000105">
    <property type="protein sequence ID" value="MQT92423.1"/>
    <property type="molecule type" value="Genomic_DNA"/>
</dbReference>
<organism evidence="1 3">
    <name type="scientific">Pseudomonas helleri</name>
    <dbReference type="NCBI Taxonomy" id="1608996"/>
    <lineage>
        <taxon>Bacteria</taxon>
        <taxon>Pseudomonadati</taxon>
        <taxon>Pseudomonadota</taxon>
        <taxon>Gammaproteobacteria</taxon>
        <taxon>Pseudomonadales</taxon>
        <taxon>Pseudomonadaceae</taxon>
        <taxon>Pseudomonas</taxon>
    </lineage>
</organism>
<dbReference type="Proteomes" id="UP000489190">
    <property type="component" value="Unassembled WGS sequence"/>
</dbReference>
<proteinExistence type="predicted"/>
<dbReference type="RefSeq" id="WP_153330755.1">
    <property type="nucleotide sequence ID" value="NZ_CAUQEU010000007.1"/>
</dbReference>
<dbReference type="AlphaFoldDB" id="A0A6A7YKD3"/>
<gene>
    <name evidence="2" type="ORF">GHO39_25325</name>
    <name evidence="1" type="ORF">GHO40_25460</name>
</gene>
<comment type="caution">
    <text evidence="1">The sequence shown here is derived from an EMBL/GenBank/DDBJ whole genome shotgun (WGS) entry which is preliminary data.</text>
</comment>
<evidence type="ECO:0000313" key="4">
    <source>
        <dbReference type="Proteomes" id="UP000489190"/>
    </source>
</evidence>
<reference evidence="3 4" key="1">
    <citation type="submission" date="2019-10" db="EMBL/GenBank/DDBJ databases">
        <title>Evaluation of single-gene subtyping targets for Pseudomonas.</title>
        <authorList>
            <person name="Reichler S.J."/>
            <person name="Orsi R.H."/>
            <person name="Wiedmann M."/>
            <person name="Martin N.H."/>
            <person name="Murphy S.I."/>
        </authorList>
    </citation>
    <scope>NUCLEOTIDE SEQUENCE [LARGE SCALE GENOMIC DNA]</scope>
    <source>
        <strain evidence="2 4">FSL R10-3254</strain>
        <strain evidence="1 3">FSL R10-3257</strain>
    </source>
</reference>
<evidence type="ECO:0000313" key="1">
    <source>
        <dbReference type="EMBL" id="MQT50032.1"/>
    </source>
</evidence>
<protein>
    <recommendedName>
        <fullName evidence="5">Lipoprotein</fullName>
    </recommendedName>
</protein>
<sequence>MKLFHSMTVLTVFSTLAIGMSGCQVVKPAEGDLKSRAQTSIGKPVTDISNIRNDFNTTYFSVKTAGGEYTCELPSGPMVALASMGMGAGAQCTKQ</sequence>
<accession>A0A6A7YKD3</accession>
<dbReference type="Proteomes" id="UP000441404">
    <property type="component" value="Unassembled WGS sequence"/>
</dbReference>
<evidence type="ECO:0000313" key="3">
    <source>
        <dbReference type="Proteomes" id="UP000441404"/>
    </source>
</evidence>
<dbReference type="PROSITE" id="PS51257">
    <property type="entry name" value="PROKAR_LIPOPROTEIN"/>
    <property type="match status" value="1"/>
</dbReference>